<dbReference type="EC" id="6.3.4.19" evidence="8"/>
<proteinExistence type="inferred from homology"/>
<dbReference type="AlphaFoldDB" id="A0A497YIB7"/>
<evidence type="ECO:0000256" key="4">
    <source>
        <dbReference type="ARBA" id="ARBA00022694"/>
    </source>
</evidence>
<keyword evidence="4 8" id="KW-0819">tRNA processing</keyword>
<dbReference type="PANTHER" id="PTHR43033">
    <property type="entry name" value="TRNA(ILE)-LYSIDINE SYNTHASE-RELATED"/>
    <property type="match status" value="1"/>
</dbReference>
<accession>A0A497YIB7</accession>
<dbReference type="Pfam" id="PF01171">
    <property type="entry name" value="ATP_bind_3"/>
    <property type="match status" value="1"/>
</dbReference>
<dbReference type="SUPFAM" id="SSF52402">
    <property type="entry name" value="Adenine nucleotide alpha hydrolases-like"/>
    <property type="match status" value="1"/>
</dbReference>
<evidence type="ECO:0000256" key="7">
    <source>
        <dbReference type="ARBA" id="ARBA00048539"/>
    </source>
</evidence>
<dbReference type="CDD" id="cd01992">
    <property type="entry name" value="TilS_N"/>
    <property type="match status" value="1"/>
</dbReference>
<evidence type="ECO:0000256" key="3">
    <source>
        <dbReference type="ARBA" id="ARBA00022598"/>
    </source>
</evidence>
<dbReference type="OrthoDB" id="9807403at2"/>
<keyword evidence="5 8" id="KW-0547">Nucleotide-binding</keyword>
<dbReference type="Pfam" id="PF11734">
    <property type="entry name" value="TilS_C"/>
    <property type="match status" value="1"/>
</dbReference>
<comment type="caution">
    <text evidence="10">The sequence shown here is derived from an EMBL/GenBank/DDBJ whole genome shotgun (WGS) entry which is preliminary data.</text>
</comment>
<dbReference type="HAMAP" id="MF_01161">
    <property type="entry name" value="tRNA_Ile_lys_synt"/>
    <property type="match status" value="1"/>
</dbReference>
<dbReference type="NCBIfam" id="TIGR02433">
    <property type="entry name" value="lysidine_TilS_C"/>
    <property type="match status" value="1"/>
</dbReference>
<keyword evidence="3 8" id="KW-0436">Ligase</keyword>
<comment type="similarity">
    <text evidence="8">Belongs to the tRNA(Ile)-lysidine synthase family.</text>
</comment>
<evidence type="ECO:0000259" key="9">
    <source>
        <dbReference type="SMART" id="SM00977"/>
    </source>
</evidence>
<organism evidence="10 11">
    <name type="scientific">Planococcus citreus</name>
    <dbReference type="NCBI Taxonomy" id="1373"/>
    <lineage>
        <taxon>Bacteria</taxon>
        <taxon>Bacillati</taxon>
        <taxon>Bacillota</taxon>
        <taxon>Bacilli</taxon>
        <taxon>Bacillales</taxon>
        <taxon>Caryophanaceae</taxon>
        <taxon>Planococcus</taxon>
    </lineage>
</organism>
<reference evidence="10 11" key="1">
    <citation type="submission" date="2018-10" db="EMBL/GenBank/DDBJ databases">
        <title>Genomic Encyclopedia of Type Strains, Phase IV (KMG-IV): sequencing the most valuable type-strain genomes for metagenomic binning, comparative biology and taxonomic classification.</title>
        <authorList>
            <person name="Goeker M."/>
        </authorList>
    </citation>
    <scope>NUCLEOTIDE SEQUENCE [LARGE SCALE GENOMIC DNA]</scope>
    <source>
        <strain evidence="10 11">DSM 20549</strain>
    </source>
</reference>
<dbReference type="SMART" id="SM00977">
    <property type="entry name" value="TilS_C"/>
    <property type="match status" value="1"/>
</dbReference>
<dbReference type="GO" id="GO:0005737">
    <property type="term" value="C:cytoplasm"/>
    <property type="evidence" value="ECO:0007669"/>
    <property type="project" value="UniProtKB-SubCell"/>
</dbReference>
<feature type="domain" description="Lysidine-tRNA(Ile) synthetase C-terminal" evidence="9">
    <location>
        <begin position="381"/>
        <end position="455"/>
    </location>
</feature>
<dbReference type="InterPro" id="IPR012094">
    <property type="entry name" value="tRNA_Ile_lys_synt"/>
</dbReference>
<dbReference type="NCBIfam" id="TIGR02432">
    <property type="entry name" value="lysidine_TilS_N"/>
    <property type="match status" value="1"/>
</dbReference>
<dbReference type="PANTHER" id="PTHR43033:SF1">
    <property type="entry name" value="TRNA(ILE)-LYSIDINE SYNTHASE-RELATED"/>
    <property type="match status" value="1"/>
</dbReference>
<dbReference type="SUPFAM" id="SSF56037">
    <property type="entry name" value="PheT/TilS domain"/>
    <property type="match status" value="1"/>
</dbReference>
<dbReference type="RefSeq" id="WP_121301371.1">
    <property type="nucleotide sequence ID" value="NZ_QBEW01000088.1"/>
</dbReference>
<evidence type="ECO:0000256" key="8">
    <source>
        <dbReference type="HAMAP-Rule" id="MF_01161"/>
    </source>
</evidence>
<dbReference type="Proteomes" id="UP000280791">
    <property type="component" value="Unassembled WGS sequence"/>
</dbReference>
<comment type="function">
    <text evidence="8">Ligates lysine onto the cytidine present at position 34 of the AUA codon-specific tRNA(Ile) that contains the anticodon CAU, in an ATP-dependent manner. Cytidine is converted to lysidine, thus changing the amino acid specificity of the tRNA from methionine to isoleucine.</text>
</comment>
<dbReference type="InterPro" id="IPR012795">
    <property type="entry name" value="tRNA_Ile_lys_synt_N"/>
</dbReference>
<evidence type="ECO:0000313" key="11">
    <source>
        <dbReference type="Proteomes" id="UP000280791"/>
    </source>
</evidence>
<evidence type="ECO:0000256" key="1">
    <source>
        <dbReference type="ARBA" id="ARBA00004496"/>
    </source>
</evidence>
<dbReference type="Gene3D" id="3.30.465.60">
    <property type="match status" value="1"/>
</dbReference>
<keyword evidence="6 8" id="KW-0067">ATP-binding</keyword>
<sequence>MNHYEQTMLAYHTKHGLFETGERLVIGVSGGIDSMVLLHFLSKKRHQLGVHLTAVHIDHMLRGEQSAQDRRFVEQHCQLWEVPCESFAVPIPAILAENGGNTQSVCREERYRIFEQVMEKTESTVLITAHHADDQLETILMEGMRGSLRNGAFGMRIKRPFGGGMLVRPQLAVTKREIAQYAELDKVPYREDPSNASDAYTRNRIRKTIVPAMAQENPRASLHFSELAEQINEDAAFLQQLAVQTLKELLLSGQELLISAESFRSHPSALQKRMVLLLLNYLYDDKRVLITSHLAEQVRELLQSSSGTVFLHLPQNYMMIRQYDQVFFEKSKEFLQRQQVDIGYVWSPPVLGSRYRVVPVGEEPEAENAVFWYFHSEETDFTLRGREPGDRILLAGMNQAKKLARLMIDEKIPSQQRDNWPIIVAGTNRVLLVPGLRTAACLSRTKRSEDNRVLVEQCIDYAK</sequence>
<dbReference type="InterPro" id="IPR012796">
    <property type="entry name" value="Lysidine-tRNA-synth_C"/>
</dbReference>
<dbReference type="GO" id="GO:0006400">
    <property type="term" value="P:tRNA modification"/>
    <property type="evidence" value="ECO:0007669"/>
    <property type="project" value="UniProtKB-UniRule"/>
</dbReference>
<name>A0A497YIB7_9BACL</name>
<protein>
    <recommendedName>
        <fullName evidence="8">tRNA(Ile)-lysidine synthase</fullName>
        <ecNumber evidence="8">6.3.4.19</ecNumber>
    </recommendedName>
    <alternativeName>
        <fullName evidence="8">tRNA(Ile)-2-lysyl-cytidine synthase</fullName>
    </alternativeName>
    <alternativeName>
        <fullName evidence="8">tRNA(Ile)-lysidine synthetase</fullName>
    </alternativeName>
</protein>
<evidence type="ECO:0000313" key="10">
    <source>
        <dbReference type="EMBL" id="RLJ81311.1"/>
    </source>
</evidence>
<evidence type="ECO:0000256" key="2">
    <source>
        <dbReference type="ARBA" id="ARBA00022490"/>
    </source>
</evidence>
<feature type="binding site" evidence="8">
    <location>
        <begin position="29"/>
        <end position="34"/>
    </location>
    <ligand>
        <name>ATP</name>
        <dbReference type="ChEBI" id="CHEBI:30616"/>
    </ligand>
</feature>
<gene>
    <name evidence="8" type="primary">tilS</name>
    <name evidence="10" type="ORF">DFR62_3471</name>
</gene>
<dbReference type="EMBL" id="RCCP01000010">
    <property type="protein sequence ID" value="RLJ81311.1"/>
    <property type="molecule type" value="Genomic_DNA"/>
</dbReference>
<keyword evidence="11" id="KW-1185">Reference proteome</keyword>
<dbReference type="GO" id="GO:0005524">
    <property type="term" value="F:ATP binding"/>
    <property type="evidence" value="ECO:0007669"/>
    <property type="project" value="UniProtKB-UniRule"/>
</dbReference>
<comment type="domain">
    <text evidence="8">The N-terminal region contains the highly conserved SGGXDS motif, predicted to be a P-loop motif involved in ATP binding.</text>
</comment>
<dbReference type="SUPFAM" id="SSF82829">
    <property type="entry name" value="MesJ substrate recognition domain-like"/>
    <property type="match status" value="1"/>
</dbReference>
<dbReference type="GO" id="GO:0032267">
    <property type="term" value="F:tRNA(Ile)-lysidine synthase activity"/>
    <property type="evidence" value="ECO:0007669"/>
    <property type="project" value="UniProtKB-EC"/>
</dbReference>
<dbReference type="InterPro" id="IPR011063">
    <property type="entry name" value="TilS/TtcA_N"/>
</dbReference>
<dbReference type="Gene3D" id="3.40.50.620">
    <property type="entry name" value="HUPs"/>
    <property type="match status" value="1"/>
</dbReference>
<comment type="subcellular location">
    <subcellularLocation>
        <location evidence="1 8">Cytoplasm</location>
    </subcellularLocation>
</comment>
<dbReference type="InterPro" id="IPR014729">
    <property type="entry name" value="Rossmann-like_a/b/a_fold"/>
</dbReference>
<evidence type="ECO:0000256" key="6">
    <source>
        <dbReference type="ARBA" id="ARBA00022840"/>
    </source>
</evidence>
<comment type="catalytic activity">
    <reaction evidence="7 8">
        <text>cytidine(34) in tRNA(Ile2) + L-lysine + ATP = lysidine(34) in tRNA(Ile2) + AMP + diphosphate + H(+)</text>
        <dbReference type="Rhea" id="RHEA:43744"/>
        <dbReference type="Rhea" id="RHEA-COMP:10625"/>
        <dbReference type="Rhea" id="RHEA-COMP:10670"/>
        <dbReference type="ChEBI" id="CHEBI:15378"/>
        <dbReference type="ChEBI" id="CHEBI:30616"/>
        <dbReference type="ChEBI" id="CHEBI:32551"/>
        <dbReference type="ChEBI" id="CHEBI:33019"/>
        <dbReference type="ChEBI" id="CHEBI:82748"/>
        <dbReference type="ChEBI" id="CHEBI:83665"/>
        <dbReference type="ChEBI" id="CHEBI:456215"/>
        <dbReference type="EC" id="6.3.4.19"/>
    </reaction>
</comment>
<evidence type="ECO:0000256" key="5">
    <source>
        <dbReference type="ARBA" id="ARBA00022741"/>
    </source>
</evidence>
<keyword evidence="2 8" id="KW-0963">Cytoplasm</keyword>